<sequence>MVEATIGPNKFALKIHHQFANECLLPTAHDPIKNFSKGRSLNYYLKPTKQSTRANGRHDIGGGTETAIEVSKLAKQMQSMQATMLSMQSFITNKGNASHVQVRDGSGDMSFNGEGCDGFQEEVQVMGYQQKDRGGMYSQSYNQKWRGHPNLSYSNNNALNSDLLSQEVNQGYNNNRGFYQGQGSGSSQANQWSRQENFNNQARQQQREAVLSDGQSFNVNLVDPIIKEESEEFLKEKLEGLMASAMEFLDEQDDEEERLELMEELVDEERINEIEEVGSGELETQLPTPPSDSKTAVSWVSGCIYGNNNHDQVIGNIRSWLDNIYLAAVEFRPRMTNSFADILAKKGLQQGTDELWWSES</sequence>
<organism evidence="2 3">
    <name type="scientific">Acer saccharum</name>
    <name type="common">Sugar maple</name>
    <dbReference type="NCBI Taxonomy" id="4024"/>
    <lineage>
        <taxon>Eukaryota</taxon>
        <taxon>Viridiplantae</taxon>
        <taxon>Streptophyta</taxon>
        <taxon>Embryophyta</taxon>
        <taxon>Tracheophyta</taxon>
        <taxon>Spermatophyta</taxon>
        <taxon>Magnoliopsida</taxon>
        <taxon>eudicotyledons</taxon>
        <taxon>Gunneridae</taxon>
        <taxon>Pentapetalae</taxon>
        <taxon>rosids</taxon>
        <taxon>malvids</taxon>
        <taxon>Sapindales</taxon>
        <taxon>Sapindaceae</taxon>
        <taxon>Hippocastanoideae</taxon>
        <taxon>Acereae</taxon>
        <taxon>Acer</taxon>
    </lineage>
</organism>
<protein>
    <submittedName>
        <fullName evidence="2">Uncharacterized protein</fullName>
    </submittedName>
</protein>
<evidence type="ECO:0000313" key="3">
    <source>
        <dbReference type="Proteomes" id="UP001168877"/>
    </source>
</evidence>
<dbReference type="Proteomes" id="UP001168877">
    <property type="component" value="Unassembled WGS sequence"/>
</dbReference>
<keyword evidence="3" id="KW-1185">Reference proteome</keyword>
<feature type="coiled-coil region" evidence="1">
    <location>
        <begin position="245"/>
        <end position="272"/>
    </location>
</feature>
<dbReference type="EMBL" id="JAUESC010000385">
    <property type="protein sequence ID" value="KAK0579601.1"/>
    <property type="molecule type" value="Genomic_DNA"/>
</dbReference>
<dbReference type="AlphaFoldDB" id="A0AA39RRB3"/>
<gene>
    <name evidence="2" type="ORF">LWI29_028541</name>
</gene>
<reference evidence="2" key="2">
    <citation type="submission" date="2023-06" db="EMBL/GenBank/DDBJ databases">
        <authorList>
            <person name="Swenson N.G."/>
            <person name="Wegrzyn J.L."/>
            <person name="Mcevoy S.L."/>
        </authorList>
    </citation>
    <scope>NUCLEOTIDE SEQUENCE</scope>
    <source>
        <strain evidence="2">NS2018</strain>
        <tissue evidence="2">Leaf</tissue>
    </source>
</reference>
<name>A0AA39RRB3_ACESA</name>
<reference evidence="2" key="1">
    <citation type="journal article" date="2022" name="Plant J.">
        <title>Strategies of tolerance reflected in two North American maple genomes.</title>
        <authorList>
            <person name="McEvoy S.L."/>
            <person name="Sezen U.U."/>
            <person name="Trouern-Trend A."/>
            <person name="McMahon S.M."/>
            <person name="Schaberg P.G."/>
            <person name="Yang J."/>
            <person name="Wegrzyn J.L."/>
            <person name="Swenson N.G."/>
        </authorList>
    </citation>
    <scope>NUCLEOTIDE SEQUENCE</scope>
    <source>
        <strain evidence="2">NS2018</strain>
    </source>
</reference>
<keyword evidence="1" id="KW-0175">Coiled coil</keyword>
<comment type="caution">
    <text evidence="2">The sequence shown here is derived from an EMBL/GenBank/DDBJ whole genome shotgun (WGS) entry which is preliminary data.</text>
</comment>
<proteinExistence type="predicted"/>
<evidence type="ECO:0000313" key="2">
    <source>
        <dbReference type="EMBL" id="KAK0579601.1"/>
    </source>
</evidence>
<evidence type="ECO:0000256" key="1">
    <source>
        <dbReference type="SAM" id="Coils"/>
    </source>
</evidence>
<accession>A0AA39RRB3</accession>